<organism evidence="2 3">
    <name type="scientific">Petromyzon marinus</name>
    <name type="common">Sea lamprey</name>
    <dbReference type="NCBI Taxonomy" id="7757"/>
    <lineage>
        <taxon>Eukaryota</taxon>
        <taxon>Metazoa</taxon>
        <taxon>Chordata</taxon>
        <taxon>Craniata</taxon>
        <taxon>Vertebrata</taxon>
        <taxon>Cyclostomata</taxon>
        <taxon>Hyperoartia</taxon>
        <taxon>Petromyzontiformes</taxon>
        <taxon>Petromyzontidae</taxon>
        <taxon>Petromyzon</taxon>
    </lineage>
</organism>
<sequence length="391" mass="43978">MERPAAQGSSSRARWPGLLPRRHRDGGQALAPELTGTAPRAAASGADFPELEPLLLLAGTEPEVSRLLLDVSRAAGSLARRVALGRSVQEAEKEMNSHKVAWLKGKVLYDEIQDILRDLKMRIGNNVATSEDKCFFQTLEQCLFVTESIGLLGTDSDREDKPPLLRLHRDDLRQLLPNAQEQNKMKDRLAQELEQKLNQKCLSLYYYFSPEKAQGDAESDALRLAKACRLHELVRAEQQAVQGGAARLCELRIAHDTHVSTHLKTLQASTAVLEKMLQDHRLSRQAESDAVKVAYLQAKHKTMCLKLRLEELNILCDTYTLDKVQAHKIIKRELEAAMATQKKEQARVSGELAAYGTLGPDFERLVQEYTQLRDAIDNKKWALREFRKNAA</sequence>
<dbReference type="Pfam" id="PF14735">
    <property type="entry name" value="HAUS4"/>
    <property type="match status" value="1"/>
</dbReference>
<protein>
    <submittedName>
        <fullName evidence="3">HAUS augmin-like complex subunit 4</fullName>
    </submittedName>
</protein>
<dbReference type="InterPro" id="IPR029327">
    <property type="entry name" value="HAUS4"/>
</dbReference>
<keyword evidence="2" id="KW-1185">Reference proteome</keyword>
<dbReference type="RefSeq" id="XP_032813701.1">
    <property type="nucleotide sequence ID" value="XM_032957810.1"/>
</dbReference>
<name>A0AAJ7T9A1_PETMA</name>
<dbReference type="GO" id="GO:0051011">
    <property type="term" value="F:microtubule minus-end binding"/>
    <property type="evidence" value="ECO:0007669"/>
    <property type="project" value="TreeGrafter"/>
</dbReference>
<dbReference type="PANTHER" id="PTHR16219">
    <property type="entry name" value="AUGMIN SUBUNIT 4 FAMILY MEMBER"/>
    <property type="match status" value="1"/>
</dbReference>
<dbReference type="KEGG" id="pmrn:116944272"/>
<evidence type="ECO:0000256" key="1">
    <source>
        <dbReference type="SAM" id="MobiDB-lite"/>
    </source>
</evidence>
<reference evidence="3" key="1">
    <citation type="submission" date="2025-08" db="UniProtKB">
        <authorList>
            <consortium name="RefSeq"/>
        </authorList>
    </citation>
    <scope>IDENTIFICATION</scope>
    <source>
        <tissue evidence="3">Sperm</tissue>
    </source>
</reference>
<dbReference type="PRINTS" id="PR02090">
    <property type="entry name" value="HAUSAUGMINL4"/>
</dbReference>
<gene>
    <name evidence="3" type="primary">HAUS4</name>
</gene>
<accession>A0AAJ7T9A1</accession>
<evidence type="ECO:0000313" key="2">
    <source>
        <dbReference type="Proteomes" id="UP001318040"/>
    </source>
</evidence>
<dbReference type="Proteomes" id="UP001318040">
    <property type="component" value="Chromosome 20"/>
</dbReference>
<proteinExistence type="predicted"/>
<dbReference type="GO" id="GO:0070652">
    <property type="term" value="C:HAUS complex"/>
    <property type="evidence" value="ECO:0007669"/>
    <property type="project" value="InterPro"/>
</dbReference>
<dbReference type="InterPro" id="IPR026214">
    <property type="entry name" value="HAUS4_met"/>
</dbReference>
<feature type="region of interest" description="Disordered" evidence="1">
    <location>
        <begin position="1"/>
        <end position="32"/>
    </location>
</feature>
<dbReference type="PANTHER" id="PTHR16219:SF1">
    <property type="entry name" value="HAUS AUGMIN-LIKE COMPLEX SUBUNIT 4"/>
    <property type="match status" value="1"/>
</dbReference>
<dbReference type="AlphaFoldDB" id="A0AAJ7T9A1"/>
<dbReference type="GO" id="GO:0051225">
    <property type="term" value="P:spindle assembly"/>
    <property type="evidence" value="ECO:0007669"/>
    <property type="project" value="InterPro"/>
</dbReference>
<evidence type="ECO:0000313" key="3">
    <source>
        <dbReference type="RefSeq" id="XP_032813701.1"/>
    </source>
</evidence>
<dbReference type="GO" id="GO:0007098">
    <property type="term" value="P:centrosome cycle"/>
    <property type="evidence" value="ECO:0007669"/>
    <property type="project" value="InterPro"/>
</dbReference>
<dbReference type="CTD" id="54930"/>